<gene>
    <name evidence="2" type="primary">Gss_2</name>
    <name evidence="2" type="ORF">GTO96_0010676</name>
</gene>
<comment type="caution">
    <text evidence="2">The sequence shown here is derived from an EMBL/GenBank/DDBJ whole genome shotgun (WGS) entry which is preliminary data.</text>
</comment>
<feature type="domain" description="Integrase core" evidence="1">
    <location>
        <begin position="1"/>
        <end position="60"/>
    </location>
</feature>
<evidence type="ECO:0000259" key="1">
    <source>
        <dbReference type="Pfam" id="PF24764"/>
    </source>
</evidence>
<keyword evidence="3" id="KW-1185">Reference proteome</keyword>
<dbReference type="InterPro" id="IPR058913">
    <property type="entry name" value="Integrase_dom_put"/>
</dbReference>
<organism evidence="2 3">
    <name type="scientific">Polypterus senegalus</name>
    <name type="common">Senegal bichir</name>
    <dbReference type="NCBI Taxonomy" id="55291"/>
    <lineage>
        <taxon>Eukaryota</taxon>
        <taxon>Metazoa</taxon>
        <taxon>Chordata</taxon>
        <taxon>Craniata</taxon>
        <taxon>Vertebrata</taxon>
        <taxon>Euteleostomi</taxon>
        <taxon>Actinopterygii</taxon>
        <taxon>Polypteriformes</taxon>
        <taxon>Polypteridae</taxon>
        <taxon>Polypterus</taxon>
    </lineage>
</organism>
<dbReference type="Proteomes" id="UP000886611">
    <property type="component" value="Unassembled WGS sequence"/>
</dbReference>
<sequence>MNLVQGIERSSHITGESVHNQRIERLWSDVQLHVLHYFYELFYSFEDEHILNPENNIHPPLMAYHSALSDIVVDEAQLEQLAFVAKDSAFLHGLLIRTKEDPNSPEVLSYAPFTLFPSPVPKSVYEQAKLLQRDFNLLVDKITQDSKFLEQALARYA</sequence>
<reference evidence="2 3" key="1">
    <citation type="journal article" date="2021" name="Cell">
        <title>Tracing the genetic footprints of vertebrate landing in non-teleost ray-finned fishes.</title>
        <authorList>
            <person name="Bi X."/>
            <person name="Wang K."/>
            <person name="Yang L."/>
            <person name="Pan H."/>
            <person name="Jiang H."/>
            <person name="Wei Q."/>
            <person name="Fang M."/>
            <person name="Yu H."/>
            <person name="Zhu C."/>
            <person name="Cai Y."/>
            <person name="He Y."/>
            <person name="Gan X."/>
            <person name="Zeng H."/>
            <person name="Yu D."/>
            <person name="Zhu Y."/>
            <person name="Jiang H."/>
            <person name="Qiu Q."/>
            <person name="Yang H."/>
            <person name="Zhang Y.E."/>
            <person name="Wang W."/>
            <person name="Zhu M."/>
            <person name="He S."/>
            <person name="Zhang G."/>
        </authorList>
    </citation>
    <scope>NUCLEOTIDE SEQUENCE [LARGE SCALE GENOMIC DNA]</scope>
    <source>
        <strain evidence="2">Bchr_013</strain>
    </source>
</reference>
<accession>A0A8X7WSE2</accession>
<dbReference type="PANTHER" id="PTHR11130">
    <property type="entry name" value="GLUTATHIONE SYNTHETASE"/>
    <property type="match status" value="1"/>
</dbReference>
<dbReference type="Pfam" id="PF03917">
    <property type="entry name" value="GSH_synth_ATP"/>
    <property type="match status" value="1"/>
</dbReference>
<feature type="non-terminal residue" evidence="2">
    <location>
        <position position="1"/>
    </location>
</feature>
<dbReference type="SUPFAM" id="SSF56059">
    <property type="entry name" value="Glutathione synthetase ATP-binding domain-like"/>
    <property type="match status" value="1"/>
</dbReference>
<dbReference type="GO" id="GO:0005524">
    <property type="term" value="F:ATP binding"/>
    <property type="evidence" value="ECO:0007669"/>
    <property type="project" value="InterPro"/>
</dbReference>
<name>A0A8X7WSE2_POLSE</name>
<feature type="non-terminal residue" evidence="2">
    <location>
        <position position="157"/>
    </location>
</feature>
<dbReference type="GO" id="GO:0004363">
    <property type="term" value="F:glutathione synthase activity"/>
    <property type="evidence" value="ECO:0007669"/>
    <property type="project" value="InterPro"/>
</dbReference>
<dbReference type="Gene3D" id="3.30.1490.80">
    <property type="match status" value="1"/>
</dbReference>
<dbReference type="Pfam" id="PF24764">
    <property type="entry name" value="rva_4"/>
    <property type="match status" value="1"/>
</dbReference>
<evidence type="ECO:0000313" key="3">
    <source>
        <dbReference type="Proteomes" id="UP000886611"/>
    </source>
</evidence>
<dbReference type="InterPro" id="IPR005615">
    <property type="entry name" value="Glutathione_synthase"/>
</dbReference>
<proteinExistence type="predicted"/>
<dbReference type="AlphaFoldDB" id="A0A8X7WSE2"/>
<dbReference type="GO" id="GO:0005829">
    <property type="term" value="C:cytosol"/>
    <property type="evidence" value="ECO:0007669"/>
    <property type="project" value="TreeGrafter"/>
</dbReference>
<dbReference type="PANTHER" id="PTHR11130:SF0">
    <property type="entry name" value="GLUTATHIONE SYNTHETASE"/>
    <property type="match status" value="1"/>
</dbReference>
<evidence type="ECO:0000313" key="2">
    <source>
        <dbReference type="EMBL" id="KAG2455190.1"/>
    </source>
</evidence>
<dbReference type="GO" id="GO:0043295">
    <property type="term" value="F:glutathione binding"/>
    <property type="evidence" value="ECO:0007669"/>
    <property type="project" value="TreeGrafter"/>
</dbReference>
<dbReference type="EMBL" id="JAATIS010009710">
    <property type="protein sequence ID" value="KAG2455190.1"/>
    <property type="molecule type" value="Genomic_DNA"/>
</dbReference>
<protein>
    <submittedName>
        <fullName evidence="2">GSHB synthetase</fullName>
    </submittedName>
</protein>
<dbReference type="InterPro" id="IPR014049">
    <property type="entry name" value="Glutathione_synthase_N_euk"/>
</dbReference>